<evidence type="ECO:0000256" key="9">
    <source>
        <dbReference type="ARBA" id="ARBA00022840"/>
    </source>
</evidence>
<reference evidence="25" key="2">
    <citation type="submission" date="2025-09" db="UniProtKB">
        <authorList>
            <consortium name="Ensembl"/>
        </authorList>
    </citation>
    <scope>IDENTIFICATION</scope>
</reference>
<dbReference type="PROSITE" id="PS50893">
    <property type="entry name" value="ABC_TRANSPORTER_2"/>
    <property type="match status" value="1"/>
</dbReference>
<comment type="cofactor">
    <cofactor evidence="1">
        <name>Mg(2+)</name>
        <dbReference type="ChEBI" id="CHEBI:18420"/>
    </cofactor>
</comment>
<evidence type="ECO:0000256" key="6">
    <source>
        <dbReference type="ARBA" id="ARBA00022723"/>
    </source>
</evidence>
<feature type="transmembrane region" description="Helical" evidence="22">
    <location>
        <begin position="200"/>
        <end position="227"/>
    </location>
</feature>
<feature type="domain" description="ABC transmembrane type-1" evidence="24">
    <location>
        <begin position="162"/>
        <end position="443"/>
    </location>
</feature>
<dbReference type="Proteomes" id="UP000694393">
    <property type="component" value="Unplaced"/>
</dbReference>
<feature type="domain" description="ABC transporter" evidence="23">
    <location>
        <begin position="476"/>
        <end position="710"/>
    </location>
</feature>
<evidence type="ECO:0000259" key="24">
    <source>
        <dbReference type="PROSITE" id="PS50929"/>
    </source>
</evidence>
<keyword evidence="12" id="KW-0391">Immunity</keyword>
<keyword evidence="10" id="KW-0460">Magnesium</keyword>
<dbReference type="GO" id="GO:0015031">
    <property type="term" value="P:protein transport"/>
    <property type="evidence" value="ECO:0007669"/>
    <property type="project" value="UniProtKB-KW"/>
</dbReference>
<dbReference type="CDD" id="cd18590">
    <property type="entry name" value="ABC_6TM_TAP2"/>
    <property type="match status" value="1"/>
</dbReference>
<evidence type="ECO:0000256" key="12">
    <source>
        <dbReference type="ARBA" id="ARBA00022859"/>
    </source>
</evidence>
<keyword evidence="7" id="KW-0547">Nucleotide-binding</keyword>
<evidence type="ECO:0000256" key="18">
    <source>
        <dbReference type="ARBA" id="ARBA00034522"/>
    </source>
</evidence>
<dbReference type="PIRSF" id="PIRSF002773">
    <property type="entry name" value="ABC_prm/ATPase_B"/>
    <property type="match status" value="1"/>
</dbReference>
<dbReference type="InterPro" id="IPR027417">
    <property type="entry name" value="P-loop_NTPase"/>
</dbReference>
<keyword evidence="6" id="KW-0479">Metal-binding</keyword>
<dbReference type="PROSITE" id="PS00211">
    <property type="entry name" value="ABC_TRANSPORTER_1"/>
    <property type="match status" value="1"/>
</dbReference>
<evidence type="ECO:0000256" key="2">
    <source>
        <dbReference type="ARBA" id="ARBA00004477"/>
    </source>
</evidence>
<comment type="catalytic activity">
    <reaction evidence="19">
        <text>a peptide antigen(in) + ATP + H2O = a peptide antigen(out) + ADP + phosphate + H(+)</text>
        <dbReference type="Rhea" id="RHEA:65972"/>
        <dbReference type="Rhea" id="RHEA-COMP:16941"/>
        <dbReference type="ChEBI" id="CHEBI:15377"/>
        <dbReference type="ChEBI" id="CHEBI:15378"/>
        <dbReference type="ChEBI" id="CHEBI:30616"/>
        <dbReference type="ChEBI" id="CHEBI:43474"/>
        <dbReference type="ChEBI" id="CHEBI:166823"/>
        <dbReference type="ChEBI" id="CHEBI:456216"/>
        <dbReference type="EC" id="7.4.2.14"/>
    </reaction>
    <physiologicalReaction direction="left-to-right" evidence="19">
        <dbReference type="Rhea" id="RHEA:65973"/>
    </physiologicalReaction>
</comment>
<evidence type="ECO:0000256" key="1">
    <source>
        <dbReference type="ARBA" id="ARBA00001946"/>
    </source>
</evidence>
<keyword evidence="9" id="KW-0067">ATP-binding</keyword>
<evidence type="ECO:0000259" key="23">
    <source>
        <dbReference type="PROSITE" id="PS50893"/>
    </source>
</evidence>
<proteinExistence type="inferred from homology"/>
<dbReference type="InterPro" id="IPR036640">
    <property type="entry name" value="ABC1_TM_sf"/>
</dbReference>
<evidence type="ECO:0000256" key="11">
    <source>
        <dbReference type="ARBA" id="ARBA00022856"/>
    </source>
</evidence>
<keyword evidence="4" id="KW-0813">Transport</keyword>
<dbReference type="InterPro" id="IPR017871">
    <property type="entry name" value="ABC_transporter-like_CS"/>
</dbReference>
<name>A0A8C8S141_9SAUR</name>
<dbReference type="InterPro" id="IPR011527">
    <property type="entry name" value="ABC1_TM_dom"/>
</dbReference>
<evidence type="ECO:0000256" key="17">
    <source>
        <dbReference type="ARBA" id="ARBA00023136"/>
    </source>
</evidence>
<sequence>MPLPLTLRLGCPLLLCDLALLALLGWGTPTLAPLGLSAVWLEAAVRLLGLWGAWVLLAPDRPLLSPPMPLPTLCLLPPLYLTLRGCLPLPDLPPALLAGAPWAWLLLSYGAVGLAQLTWGALEQGDREGTPSAEEMEEERKSRATLRRLVGLSWPDATYISGALVFLIGAVIGETFIPYFTGRIIDILGSVYDPDAFVSAIFFMCITSFGSSLCAGCRGGLFTFTIARLNIRLRQLLFSSLVHQDLGFFETTKTGDLTSRLSTDTTKMSRAFSLNANVFLRSLVKALGIYYFMFSLSWRLTLLTLFETPITIMVQKIHDSYYQALLKDIQDSMARSGEVVREVVSSIETVHSFAAEGEESRRYDAALMETHRLMSRRDLVRALYLLFRRLLQLAVQVLMLYCGHQQIRDGLLTKGGLVSFLLYQGDVGSYVQTLVYIYGDLMSNVGAAEKVFKYLDREPAVATDGTLAPDSLQGHVSFRNVSFAYPSRPDVQVLKAVSFELRPGEVTALVGLNGSGKSTCVGLLERFYEPQSGEILLDGVPIREYEHWYLHRQIALVGQEPILFAGSIQENIVYGLGDCGEAEVTAAACAANASEFIALMERGFQTDVGEKGGQLSAGQRQRVAIARALIRQPKVLILDEATSALDVDSEFIRQSVLSRGSRTVLVIAHRMQTVENADRIVVLEGGAVAEEGTHAELMGQEGPYYRLVQRDLAE</sequence>
<evidence type="ECO:0000256" key="21">
    <source>
        <dbReference type="ARBA" id="ARBA00084065"/>
    </source>
</evidence>
<evidence type="ECO:0000256" key="3">
    <source>
        <dbReference type="ARBA" id="ARBA00006493"/>
    </source>
</evidence>
<evidence type="ECO:0000256" key="13">
    <source>
        <dbReference type="ARBA" id="ARBA00022927"/>
    </source>
</evidence>
<keyword evidence="13" id="KW-0653">Protein transport</keyword>
<keyword evidence="8" id="KW-0256">Endoplasmic reticulum</keyword>
<reference evidence="25" key="1">
    <citation type="submission" date="2025-08" db="UniProtKB">
        <authorList>
            <consortium name="Ensembl"/>
        </authorList>
    </citation>
    <scope>IDENTIFICATION</scope>
</reference>
<feature type="transmembrane region" description="Helical" evidence="22">
    <location>
        <begin position="38"/>
        <end position="58"/>
    </location>
</feature>
<dbReference type="GO" id="GO:0005524">
    <property type="term" value="F:ATP binding"/>
    <property type="evidence" value="ECO:0007669"/>
    <property type="project" value="UniProtKB-KW"/>
</dbReference>
<keyword evidence="15 22" id="KW-1133">Transmembrane helix</keyword>
<dbReference type="SUPFAM" id="SSF90123">
    <property type="entry name" value="ABC transporter transmembrane region"/>
    <property type="match status" value="1"/>
</dbReference>
<feature type="transmembrane region" description="Helical" evidence="22">
    <location>
        <begin position="7"/>
        <end position="26"/>
    </location>
</feature>
<protein>
    <recommendedName>
        <fullName evidence="20">Antigen peptide transporter 2</fullName>
        <ecNumber evidence="18">7.4.2.14</ecNumber>
    </recommendedName>
    <alternativeName>
        <fullName evidence="21">ATP-binding cassette sub-family B member 3</fullName>
    </alternativeName>
</protein>
<dbReference type="PANTHER" id="PTHR43394:SF14">
    <property type="entry name" value="TRANSPORTER 2, ATP BINDING CASSETTE SUBFAMILY B"/>
    <property type="match status" value="1"/>
</dbReference>
<dbReference type="Pfam" id="PF00005">
    <property type="entry name" value="ABC_tran"/>
    <property type="match status" value="1"/>
</dbReference>
<dbReference type="GO" id="GO:0016887">
    <property type="term" value="F:ATP hydrolysis activity"/>
    <property type="evidence" value="ECO:0007669"/>
    <property type="project" value="InterPro"/>
</dbReference>
<comment type="subcellular location">
    <subcellularLocation>
        <location evidence="2">Endoplasmic reticulum membrane</location>
        <topology evidence="2">Multi-pass membrane protein</topology>
    </subcellularLocation>
</comment>
<evidence type="ECO:0000256" key="14">
    <source>
        <dbReference type="ARBA" id="ARBA00022967"/>
    </source>
</evidence>
<dbReference type="AlphaFoldDB" id="A0A8C8S141"/>
<dbReference type="PROSITE" id="PS50929">
    <property type="entry name" value="ABC_TM1F"/>
    <property type="match status" value="1"/>
</dbReference>
<keyword evidence="16" id="KW-1064">Adaptive immunity</keyword>
<evidence type="ECO:0000256" key="22">
    <source>
        <dbReference type="SAM" id="Phobius"/>
    </source>
</evidence>
<dbReference type="GO" id="GO:0042825">
    <property type="term" value="C:TAP complex"/>
    <property type="evidence" value="ECO:0007669"/>
    <property type="project" value="InterPro"/>
</dbReference>
<evidence type="ECO:0000256" key="8">
    <source>
        <dbReference type="ARBA" id="ARBA00022824"/>
    </source>
</evidence>
<keyword evidence="14" id="KW-1278">Translocase</keyword>
<dbReference type="GO" id="GO:0019885">
    <property type="term" value="P:antigen processing and presentation of endogenous peptide antigen via MHC class I"/>
    <property type="evidence" value="ECO:0007669"/>
    <property type="project" value="InterPro"/>
</dbReference>
<dbReference type="Ensembl" id="ENSPCET00000013212.1">
    <property type="protein sequence ID" value="ENSPCEP00000012757.1"/>
    <property type="gene ID" value="ENSPCEG00000009949.1"/>
</dbReference>
<dbReference type="InterPro" id="IPR003593">
    <property type="entry name" value="AAA+_ATPase"/>
</dbReference>
<dbReference type="Gene3D" id="3.40.50.300">
    <property type="entry name" value="P-loop containing nucleotide triphosphate hydrolases"/>
    <property type="match status" value="1"/>
</dbReference>
<evidence type="ECO:0000256" key="7">
    <source>
        <dbReference type="ARBA" id="ARBA00022741"/>
    </source>
</evidence>
<feature type="transmembrane region" description="Helical" evidence="22">
    <location>
        <begin position="157"/>
        <end position="180"/>
    </location>
</feature>
<dbReference type="InterPro" id="IPR005293">
    <property type="entry name" value="Tap2/ABCB3"/>
</dbReference>
<evidence type="ECO:0000256" key="5">
    <source>
        <dbReference type="ARBA" id="ARBA00022692"/>
    </source>
</evidence>
<dbReference type="EC" id="7.4.2.14" evidence="18"/>
<dbReference type="FunFam" id="1.20.1560.10:FF:000042">
    <property type="entry name" value="Antigen peptide transporter 2"/>
    <property type="match status" value="1"/>
</dbReference>
<evidence type="ECO:0000256" key="4">
    <source>
        <dbReference type="ARBA" id="ARBA00022448"/>
    </source>
</evidence>
<evidence type="ECO:0000313" key="26">
    <source>
        <dbReference type="Proteomes" id="UP000694393"/>
    </source>
</evidence>
<dbReference type="PRINTS" id="PR01897">
    <property type="entry name" value="TAP2PROTEIN"/>
</dbReference>
<dbReference type="GO" id="GO:0042287">
    <property type="term" value="F:MHC protein binding"/>
    <property type="evidence" value="ECO:0007669"/>
    <property type="project" value="InterPro"/>
</dbReference>
<dbReference type="Pfam" id="PF00664">
    <property type="entry name" value="ABC_membrane"/>
    <property type="match status" value="1"/>
</dbReference>
<evidence type="ECO:0000256" key="20">
    <source>
        <dbReference type="ARBA" id="ARBA00070706"/>
    </source>
</evidence>
<dbReference type="Gene3D" id="1.20.1560.10">
    <property type="entry name" value="ABC transporter type 1, transmembrane domain"/>
    <property type="match status" value="1"/>
</dbReference>
<dbReference type="GO" id="GO:0002250">
    <property type="term" value="P:adaptive immune response"/>
    <property type="evidence" value="ECO:0007669"/>
    <property type="project" value="UniProtKB-KW"/>
</dbReference>
<evidence type="ECO:0000256" key="19">
    <source>
        <dbReference type="ARBA" id="ARBA00048240"/>
    </source>
</evidence>
<dbReference type="FunFam" id="3.40.50.300:FF:000140">
    <property type="entry name" value="Lipid A export ATP-binding/permease protein MsbA"/>
    <property type="match status" value="1"/>
</dbReference>
<comment type="similarity">
    <text evidence="3">Belongs to the ABC transporter superfamily. ABCB family. MHC peptide exporter (TC 3.A.1.209) subfamily.</text>
</comment>
<evidence type="ECO:0000313" key="25">
    <source>
        <dbReference type="Ensembl" id="ENSPCEP00000012757.1"/>
    </source>
</evidence>
<dbReference type="GO" id="GO:0015433">
    <property type="term" value="F:ABC-type peptide antigen transporter activity"/>
    <property type="evidence" value="ECO:0007669"/>
    <property type="project" value="UniProtKB-EC"/>
</dbReference>
<dbReference type="GO" id="GO:0046872">
    <property type="term" value="F:metal ion binding"/>
    <property type="evidence" value="ECO:0007669"/>
    <property type="project" value="UniProtKB-KW"/>
</dbReference>
<dbReference type="InterPro" id="IPR003439">
    <property type="entry name" value="ABC_transporter-like_ATP-bd"/>
</dbReference>
<dbReference type="SMART" id="SM00382">
    <property type="entry name" value="AAA"/>
    <property type="match status" value="1"/>
</dbReference>
<keyword evidence="11" id="KW-0571">Peptide transport</keyword>
<evidence type="ECO:0000256" key="16">
    <source>
        <dbReference type="ARBA" id="ARBA00023130"/>
    </source>
</evidence>
<dbReference type="SUPFAM" id="SSF52540">
    <property type="entry name" value="P-loop containing nucleoside triphosphate hydrolases"/>
    <property type="match status" value="1"/>
</dbReference>
<evidence type="ECO:0000256" key="15">
    <source>
        <dbReference type="ARBA" id="ARBA00022989"/>
    </source>
</evidence>
<keyword evidence="5 22" id="KW-0812">Transmembrane</keyword>
<keyword evidence="26" id="KW-1185">Reference proteome</keyword>
<keyword evidence="17 22" id="KW-0472">Membrane</keyword>
<dbReference type="InterPro" id="IPR039421">
    <property type="entry name" value="Type_1_exporter"/>
</dbReference>
<accession>A0A8C8S141</accession>
<evidence type="ECO:0000256" key="10">
    <source>
        <dbReference type="ARBA" id="ARBA00022842"/>
    </source>
</evidence>
<dbReference type="GO" id="GO:0015421">
    <property type="term" value="F:ABC-type oligopeptide transporter activity"/>
    <property type="evidence" value="ECO:0007669"/>
    <property type="project" value="TreeGrafter"/>
</dbReference>
<feature type="transmembrane region" description="Helical" evidence="22">
    <location>
        <begin position="102"/>
        <end position="122"/>
    </location>
</feature>
<dbReference type="PANTHER" id="PTHR43394">
    <property type="entry name" value="ATP-DEPENDENT PERMEASE MDL1, MITOCHONDRIAL"/>
    <property type="match status" value="1"/>
</dbReference>
<dbReference type="GO" id="GO:0046978">
    <property type="term" value="F:TAP1 binding"/>
    <property type="evidence" value="ECO:0007669"/>
    <property type="project" value="UniProtKB-ARBA"/>
</dbReference>
<organism evidence="25 26">
    <name type="scientific">Pelusios castaneus</name>
    <name type="common">West African mud turtle</name>
    <dbReference type="NCBI Taxonomy" id="367368"/>
    <lineage>
        <taxon>Eukaryota</taxon>
        <taxon>Metazoa</taxon>
        <taxon>Chordata</taxon>
        <taxon>Craniata</taxon>
        <taxon>Vertebrata</taxon>
        <taxon>Euteleostomi</taxon>
        <taxon>Archelosauria</taxon>
        <taxon>Testudinata</taxon>
        <taxon>Testudines</taxon>
        <taxon>Pleurodira</taxon>
        <taxon>Pelomedusidae</taxon>
        <taxon>Pelusios</taxon>
    </lineage>
</organism>